<dbReference type="InterPro" id="IPR029016">
    <property type="entry name" value="GAF-like_dom_sf"/>
</dbReference>
<dbReference type="AlphaFoldDB" id="A0A934PJ29"/>
<sequence>MREEDYYSPEINLFLSISEAIVSIRSKNDLVNFIQQQLKSVFSFSDLAITRFNLEKGTFKVFLEQCATSNQHPDFNEIAFAEYPINDGLHNVIRDSEATVILSVANLIQSGMRHFVFLQEAGIKEIAGMRLMHKG</sequence>
<gene>
    <name evidence="1" type="ORF">I5M07_00545</name>
</gene>
<evidence type="ECO:0000313" key="2">
    <source>
        <dbReference type="Proteomes" id="UP000609172"/>
    </source>
</evidence>
<accession>A0A934PJ29</accession>
<dbReference type="EMBL" id="JAEHFV010000001">
    <property type="protein sequence ID" value="MBK0368305.1"/>
    <property type="molecule type" value="Genomic_DNA"/>
</dbReference>
<protein>
    <submittedName>
        <fullName evidence="1">Uncharacterized protein</fullName>
    </submittedName>
</protein>
<dbReference type="Proteomes" id="UP000609172">
    <property type="component" value="Unassembled WGS sequence"/>
</dbReference>
<dbReference type="Gene3D" id="3.30.450.40">
    <property type="match status" value="1"/>
</dbReference>
<dbReference type="RefSeq" id="WP_200104241.1">
    <property type="nucleotide sequence ID" value="NZ_JAEHFV010000001.1"/>
</dbReference>
<name>A0A934PJ29_9FLAO</name>
<proteinExistence type="predicted"/>
<evidence type="ECO:0000313" key="1">
    <source>
        <dbReference type="EMBL" id="MBK0368305.1"/>
    </source>
</evidence>
<comment type="caution">
    <text evidence="1">The sequence shown here is derived from an EMBL/GenBank/DDBJ whole genome shotgun (WGS) entry which is preliminary data.</text>
</comment>
<organism evidence="1 2">
    <name type="scientific">Flavobacterium agrisoli</name>
    <dbReference type="NCBI Taxonomy" id="2793066"/>
    <lineage>
        <taxon>Bacteria</taxon>
        <taxon>Pseudomonadati</taxon>
        <taxon>Bacteroidota</taxon>
        <taxon>Flavobacteriia</taxon>
        <taxon>Flavobacteriales</taxon>
        <taxon>Flavobacteriaceae</taxon>
        <taxon>Flavobacterium</taxon>
    </lineage>
</organism>
<keyword evidence="2" id="KW-1185">Reference proteome</keyword>
<reference evidence="1" key="1">
    <citation type="submission" date="2020-12" db="EMBL/GenBank/DDBJ databases">
        <title>Bacterial novel species Flavobacterium sp. SE-1-e isolated from soil.</title>
        <authorList>
            <person name="Jung H.-Y."/>
        </authorList>
    </citation>
    <scope>NUCLEOTIDE SEQUENCE</scope>
    <source>
        <strain evidence="1">SE-1-e</strain>
    </source>
</reference>